<dbReference type="KEGG" id="mcos:GM418_30440"/>
<dbReference type="SUPFAM" id="SSF63825">
    <property type="entry name" value="YWTD domain"/>
    <property type="match status" value="1"/>
</dbReference>
<accession>A0A6I6K371</accession>
<reference evidence="1 2" key="1">
    <citation type="submission" date="2019-11" db="EMBL/GenBank/DDBJ databases">
        <authorList>
            <person name="Zheng R.K."/>
            <person name="Sun C.M."/>
        </authorList>
    </citation>
    <scope>NUCLEOTIDE SEQUENCE [LARGE SCALE GENOMIC DNA]</scope>
    <source>
        <strain evidence="1 2">WC007</strain>
    </source>
</reference>
<name>A0A6I6K371_9BACT</name>
<evidence type="ECO:0000313" key="1">
    <source>
        <dbReference type="EMBL" id="QGY47820.1"/>
    </source>
</evidence>
<organism evidence="1 2">
    <name type="scientific">Maribellus comscasis</name>
    <dbReference type="NCBI Taxonomy" id="2681766"/>
    <lineage>
        <taxon>Bacteria</taxon>
        <taxon>Pseudomonadati</taxon>
        <taxon>Bacteroidota</taxon>
        <taxon>Bacteroidia</taxon>
        <taxon>Marinilabiliales</taxon>
        <taxon>Prolixibacteraceae</taxon>
        <taxon>Maribellus</taxon>
    </lineage>
</organism>
<dbReference type="Pfam" id="PF17170">
    <property type="entry name" value="DUF5128"/>
    <property type="match status" value="1"/>
</dbReference>
<dbReference type="AlphaFoldDB" id="A0A6I6K371"/>
<dbReference type="RefSeq" id="WP_158872051.1">
    <property type="nucleotide sequence ID" value="NZ_CP046401.1"/>
</dbReference>
<evidence type="ECO:0000313" key="2">
    <source>
        <dbReference type="Proteomes" id="UP000428260"/>
    </source>
</evidence>
<gene>
    <name evidence="1" type="ORF">GM418_30440</name>
</gene>
<protein>
    <submittedName>
        <fullName evidence="1">6-bladed beta-propeller</fullName>
    </submittedName>
</protein>
<dbReference type="Proteomes" id="UP000428260">
    <property type="component" value="Chromosome"/>
</dbReference>
<proteinExistence type="predicted"/>
<sequence>MIANITHKRLEKNLIRFFLLTIFLSSCVDKGNKKSNIDFSLQKLSESTFSETISNYSIVKLETAEDSKINVITKVLINNEHIYVLNHWENRQEILIFSLAGDYIDKISSGNNSINSFSGIIDFDIHPVTRDICILDQKQRKLVIYNEEGGFVKSTPINCLAREITYGVKAGRVFTVIHTIQSDAKSDINDEIVLYDENDKPLDTYFEYQKENHPLQNKRITLMKRGDNVMFLKEGTNTLYEIGLKKCDIKSTFTFSKPVLPVNKIYGAFFSGDVDVSQYVYDIDYFESDSILYTTFSSTDGDYIGIFNKESNRSTLYNMLLDPSCKCGIKIEIAGVFQNNFIVQIPRTKIADVLEVLDNERTKCTNDEIFELIDNMKPGENPILLLLELK</sequence>
<keyword evidence="2" id="KW-1185">Reference proteome</keyword>
<dbReference type="EMBL" id="CP046401">
    <property type="protein sequence ID" value="QGY47820.1"/>
    <property type="molecule type" value="Genomic_DNA"/>
</dbReference>